<organism evidence="1 2">
    <name type="scientific">Petrolisthes manimaculis</name>
    <dbReference type="NCBI Taxonomy" id="1843537"/>
    <lineage>
        <taxon>Eukaryota</taxon>
        <taxon>Metazoa</taxon>
        <taxon>Ecdysozoa</taxon>
        <taxon>Arthropoda</taxon>
        <taxon>Crustacea</taxon>
        <taxon>Multicrustacea</taxon>
        <taxon>Malacostraca</taxon>
        <taxon>Eumalacostraca</taxon>
        <taxon>Eucarida</taxon>
        <taxon>Decapoda</taxon>
        <taxon>Pleocyemata</taxon>
        <taxon>Anomura</taxon>
        <taxon>Galatheoidea</taxon>
        <taxon>Porcellanidae</taxon>
        <taxon>Petrolisthes</taxon>
    </lineage>
</organism>
<accession>A0AAE1UGY8</accession>
<keyword evidence="2" id="KW-1185">Reference proteome</keyword>
<protein>
    <submittedName>
        <fullName evidence="1">Uncharacterized protein</fullName>
    </submittedName>
</protein>
<proteinExistence type="predicted"/>
<reference evidence="1" key="1">
    <citation type="submission" date="2023-11" db="EMBL/GenBank/DDBJ databases">
        <title>Genome assemblies of two species of porcelain crab, Petrolisthes cinctipes and Petrolisthes manimaculis (Anomura: Porcellanidae).</title>
        <authorList>
            <person name="Angst P."/>
        </authorList>
    </citation>
    <scope>NUCLEOTIDE SEQUENCE</scope>
    <source>
        <strain evidence="1">PB745_02</strain>
        <tissue evidence="1">Gill</tissue>
    </source>
</reference>
<gene>
    <name evidence="1" type="ORF">Pmani_010790</name>
</gene>
<name>A0AAE1UGY8_9EUCA</name>
<dbReference type="EMBL" id="JAWZYT010000854">
    <property type="protein sequence ID" value="KAK4318214.1"/>
    <property type="molecule type" value="Genomic_DNA"/>
</dbReference>
<sequence>MGLKKRELGISYDGGDVGREGKKGGECCWWREERWRVLLVEGGKVESVAGGGRKGGVLLVEGGKVESVAGGERKGGECCWWREERWRVLMVEGGKVESVDGGGGM</sequence>
<evidence type="ECO:0000313" key="2">
    <source>
        <dbReference type="Proteomes" id="UP001292094"/>
    </source>
</evidence>
<dbReference type="AlphaFoldDB" id="A0AAE1UGY8"/>
<comment type="caution">
    <text evidence="1">The sequence shown here is derived from an EMBL/GenBank/DDBJ whole genome shotgun (WGS) entry which is preliminary data.</text>
</comment>
<evidence type="ECO:0000313" key="1">
    <source>
        <dbReference type="EMBL" id="KAK4318214.1"/>
    </source>
</evidence>
<dbReference type="Proteomes" id="UP001292094">
    <property type="component" value="Unassembled WGS sequence"/>
</dbReference>